<dbReference type="Gene3D" id="3.40.50.1400">
    <property type="match status" value="2"/>
</dbReference>
<keyword evidence="2" id="KW-0456">Lyase</keyword>
<name>A0A1J5TCU0_9ZZZZ</name>
<dbReference type="InterPro" id="IPR002762">
    <property type="entry name" value="CbiX-like"/>
</dbReference>
<keyword evidence="1" id="KW-0479">Metal-binding</keyword>
<comment type="caution">
    <text evidence="3">The sequence shown here is derived from an EMBL/GenBank/DDBJ whole genome shotgun (WGS) entry which is preliminary data.</text>
</comment>
<evidence type="ECO:0008006" key="4">
    <source>
        <dbReference type="Google" id="ProtNLM"/>
    </source>
</evidence>
<dbReference type="GO" id="GO:0016829">
    <property type="term" value="F:lyase activity"/>
    <property type="evidence" value="ECO:0007669"/>
    <property type="project" value="UniProtKB-KW"/>
</dbReference>
<dbReference type="InterPro" id="IPR050963">
    <property type="entry name" value="Sirohydro_Cobaltochel/CbiX"/>
</dbReference>
<reference evidence="3" key="1">
    <citation type="submission" date="2016-10" db="EMBL/GenBank/DDBJ databases">
        <title>Sequence of Gallionella enrichment culture.</title>
        <authorList>
            <person name="Poehlein A."/>
            <person name="Muehling M."/>
            <person name="Daniel R."/>
        </authorList>
    </citation>
    <scope>NUCLEOTIDE SEQUENCE</scope>
</reference>
<dbReference type="Pfam" id="PF01903">
    <property type="entry name" value="CbiX"/>
    <property type="match status" value="2"/>
</dbReference>
<organism evidence="3">
    <name type="scientific">mine drainage metagenome</name>
    <dbReference type="NCBI Taxonomy" id="410659"/>
    <lineage>
        <taxon>unclassified sequences</taxon>
        <taxon>metagenomes</taxon>
        <taxon>ecological metagenomes</taxon>
    </lineage>
</organism>
<dbReference type="AlphaFoldDB" id="A0A1J5TCU0"/>
<evidence type="ECO:0000256" key="2">
    <source>
        <dbReference type="ARBA" id="ARBA00023239"/>
    </source>
</evidence>
<dbReference type="GO" id="GO:0046872">
    <property type="term" value="F:metal ion binding"/>
    <property type="evidence" value="ECO:0007669"/>
    <property type="project" value="UniProtKB-KW"/>
</dbReference>
<accession>A0A1J5TCU0</accession>
<protein>
    <recommendedName>
        <fullName evidence="4">Sirohydrochlorin cobaltochelatase</fullName>
    </recommendedName>
</protein>
<dbReference type="EMBL" id="MLJW01000024">
    <property type="protein sequence ID" value="OIR09926.1"/>
    <property type="molecule type" value="Genomic_DNA"/>
</dbReference>
<gene>
    <name evidence="3" type="ORF">GALL_78470</name>
</gene>
<dbReference type="PANTHER" id="PTHR33542:SF3">
    <property type="entry name" value="SIROHYDROCHLORIN FERROCHELATASE, CHLOROPLASTIC"/>
    <property type="match status" value="1"/>
</dbReference>
<dbReference type="CDD" id="cd03416">
    <property type="entry name" value="CbiX_SirB_N"/>
    <property type="match status" value="1"/>
</dbReference>
<sequence>MSAMTDLSASALLLVGHGSSKSPDGRTAACRLADALRRRRLFAEVEACFCRDTPRLSLDLVRSPTVFVVPFFSGEGLFTRRLIPEALGLPPCSAEGFQGTLNGRRIHYTPPVGAHPRLPDLLSGRALRLCRAQGLDPAATGLLLVAHGSSRPGGAAGTPERIAAALRAGGAFAEVTAAYIEQAPRVAAWPAQIAAADVIAAPLLISEGMHASRDLPPLFGLDRPEGGPASAHGRRVWLMGGIGSDPEIGGIVLDLVQKSLA</sequence>
<dbReference type="PANTHER" id="PTHR33542">
    <property type="entry name" value="SIROHYDROCHLORIN FERROCHELATASE, CHLOROPLASTIC"/>
    <property type="match status" value="1"/>
</dbReference>
<dbReference type="SUPFAM" id="SSF53800">
    <property type="entry name" value="Chelatase"/>
    <property type="match status" value="1"/>
</dbReference>
<proteinExistence type="predicted"/>
<evidence type="ECO:0000313" key="3">
    <source>
        <dbReference type="EMBL" id="OIR09926.1"/>
    </source>
</evidence>
<evidence type="ECO:0000256" key="1">
    <source>
        <dbReference type="ARBA" id="ARBA00022723"/>
    </source>
</evidence>